<keyword evidence="2" id="KW-1185">Reference proteome</keyword>
<protein>
    <submittedName>
        <fullName evidence="1">Hydrophobic W protein</fullName>
    </submittedName>
</protein>
<name>A0A1I0I3W5_9FIRM</name>
<evidence type="ECO:0000313" key="2">
    <source>
        <dbReference type="Proteomes" id="UP000198558"/>
    </source>
</evidence>
<dbReference type="InterPro" id="IPR006637">
    <property type="entry name" value="ChW"/>
</dbReference>
<accession>A0A1I0I3W5</accession>
<dbReference type="AlphaFoldDB" id="A0A1I0I3W5"/>
<gene>
    <name evidence="1" type="ORF">SAMN04489758_1822</name>
</gene>
<dbReference type="Proteomes" id="UP000198558">
    <property type="component" value="Unassembled WGS sequence"/>
</dbReference>
<dbReference type="Pfam" id="PF07538">
    <property type="entry name" value="ChW"/>
    <property type="match status" value="1"/>
</dbReference>
<reference evidence="2" key="1">
    <citation type="submission" date="2016-10" db="EMBL/GenBank/DDBJ databases">
        <authorList>
            <person name="Varghese N."/>
            <person name="Submissions S."/>
        </authorList>
    </citation>
    <scope>NUCLEOTIDE SEQUENCE [LARGE SCALE GENOMIC DNA]</scope>
    <source>
        <strain evidence="2">DSM 1551</strain>
    </source>
</reference>
<proteinExistence type="predicted"/>
<feature type="non-terminal residue" evidence="1">
    <location>
        <position position="1"/>
    </location>
</feature>
<organism evidence="1 2">
    <name type="scientific">Thomasclavelia cocleata</name>
    <dbReference type="NCBI Taxonomy" id="69824"/>
    <lineage>
        <taxon>Bacteria</taxon>
        <taxon>Bacillati</taxon>
        <taxon>Bacillota</taxon>
        <taxon>Erysipelotrichia</taxon>
        <taxon>Erysipelotrichales</taxon>
        <taxon>Coprobacillaceae</taxon>
        <taxon>Thomasclavelia</taxon>
    </lineage>
</organism>
<dbReference type="EMBL" id="FOIN01000082">
    <property type="protein sequence ID" value="SET91180.1"/>
    <property type="molecule type" value="Genomic_DNA"/>
</dbReference>
<dbReference type="SMART" id="SM00728">
    <property type="entry name" value="ChW"/>
    <property type="match status" value="1"/>
</dbReference>
<evidence type="ECO:0000313" key="1">
    <source>
        <dbReference type="EMBL" id="SET91180.1"/>
    </source>
</evidence>
<sequence length="53" mass="5679">RAHIADYGWLDWTANGKSAGSEGLSKRIEAIEIRVVQKGGNAPGATGRPFIKK</sequence>